<dbReference type="GO" id="GO:0016787">
    <property type="term" value="F:hydrolase activity"/>
    <property type="evidence" value="ECO:0007669"/>
    <property type="project" value="UniProtKB-KW"/>
</dbReference>
<sequence>MTAPRRRPTPFTAFAATALAVTIALAGCAQEEPDKTPTGTTTSSDVAGPIPEGFDTYYTQDVSWESCGGGTYECAEVSAPMDWDDPDSESISLALQLYRARGDAQGTVILNPGGPGGSGIELVGYAPMIFGSKLLDNYNLLGFDPRGVGQSSAVACYDTTEMDRYLALTITNVTDKTLPVYQEEADRFAEACKDNTGDLLGHVDTINSARDMDLLRALMGDEKLHYFGYSYGTQLGATYAGLFPENVGRMALDGAIDPRLTPFEQSLEQAQGFEHVMRRYVEDCLSTPDSCPLSGDVDDAMGEIADLLESLTANPMQTDDPEGRVLTRSLAFYGLAYPMYAPIIWPDLSSALNLALHSRDGSELLDLSDAYFGREGGQYTDNQTEAFTAINCLDSRSASDLATMEKEAQQIIAAAPVMGESFTYGGIGCANWPYDAVTPDYDTSAPGAAPILVIGTTHDPATPYKWSEGLADTLESGVLITNEGDGHGAYGQSNSCILNTVDDYFVDGTVPDTDPMCS</sequence>
<dbReference type="PROSITE" id="PS51257">
    <property type="entry name" value="PROKAR_LIPOPROTEIN"/>
    <property type="match status" value="1"/>
</dbReference>
<proteinExistence type="inferred from homology"/>
<dbReference type="Pfam" id="PF08386">
    <property type="entry name" value="Abhydrolase_4"/>
    <property type="match status" value="1"/>
</dbReference>
<keyword evidence="9" id="KW-1185">Reference proteome</keyword>
<dbReference type="Pfam" id="PF00561">
    <property type="entry name" value="Abhydrolase_1"/>
    <property type="match status" value="1"/>
</dbReference>
<dbReference type="Proteomes" id="UP000000628">
    <property type="component" value="Chromosome"/>
</dbReference>
<evidence type="ECO:0000256" key="4">
    <source>
        <dbReference type="SAM" id="MobiDB-lite"/>
    </source>
</evidence>
<gene>
    <name evidence="8" type="ordered locus">Jden_2192</name>
</gene>
<dbReference type="PANTHER" id="PTHR43248">
    <property type="entry name" value="2-SUCCINYL-6-HYDROXY-2,4-CYCLOHEXADIENE-1-CARBOXYLATE SYNTHASE"/>
    <property type="match status" value="1"/>
</dbReference>
<evidence type="ECO:0000259" key="6">
    <source>
        <dbReference type="Pfam" id="PF00561"/>
    </source>
</evidence>
<dbReference type="InterPro" id="IPR000073">
    <property type="entry name" value="AB_hydrolase_1"/>
</dbReference>
<feature type="region of interest" description="Disordered" evidence="4">
    <location>
        <begin position="31"/>
        <end position="50"/>
    </location>
</feature>
<dbReference type="Gene3D" id="3.40.50.1820">
    <property type="entry name" value="alpha/beta hydrolase"/>
    <property type="match status" value="1"/>
</dbReference>
<evidence type="ECO:0000256" key="2">
    <source>
        <dbReference type="ARBA" id="ARBA00022729"/>
    </source>
</evidence>
<evidence type="ECO:0000313" key="9">
    <source>
        <dbReference type="Proteomes" id="UP000000628"/>
    </source>
</evidence>
<dbReference type="eggNOG" id="COG0596">
    <property type="taxonomic scope" value="Bacteria"/>
</dbReference>
<dbReference type="InterPro" id="IPR013595">
    <property type="entry name" value="Pept_S33_TAP-like_C"/>
</dbReference>
<keyword evidence="2 5" id="KW-0732">Signal</keyword>
<reference evidence="8 9" key="1">
    <citation type="journal article" date="2009" name="Stand. Genomic Sci.">
        <title>Complete genome sequence of Jonesia denitrificans type strain (Prevot 55134).</title>
        <authorList>
            <person name="Pukall R."/>
            <person name="Gehrich-Schroter G."/>
            <person name="Lapidus A."/>
            <person name="Nolan M."/>
            <person name="Glavina Del Rio T."/>
            <person name="Lucas S."/>
            <person name="Chen F."/>
            <person name="Tice H."/>
            <person name="Pitluck S."/>
            <person name="Cheng J.F."/>
            <person name="Copeland A."/>
            <person name="Saunders E."/>
            <person name="Brettin T."/>
            <person name="Detter J.C."/>
            <person name="Bruce D."/>
            <person name="Goodwin L."/>
            <person name="Pati A."/>
            <person name="Ivanova N."/>
            <person name="Mavromatis K."/>
            <person name="Ovchinnikova G."/>
            <person name="Chen A."/>
            <person name="Palaniappan K."/>
            <person name="Land M."/>
            <person name="Hauser L."/>
            <person name="Chang Y.J."/>
            <person name="Jeffries C.D."/>
            <person name="Chain P."/>
            <person name="Goker M."/>
            <person name="Bristow J."/>
            <person name="Eisen J.A."/>
            <person name="Markowitz V."/>
            <person name="Hugenholtz P."/>
            <person name="Kyrpides N.C."/>
            <person name="Klenk H.P."/>
            <person name="Han C."/>
        </authorList>
    </citation>
    <scope>NUCLEOTIDE SEQUENCE [LARGE SCALE GENOMIC DNA]</scope>
    <source>
        <strain evidence="9">ATCC 14870 / DSM 20603 / BCRC 15368 / CIP 55.134 / JCM 11481 / NBRC 15587 / NCTC 10816 / Prevot 55134</strain>
    </source>
</reference>
<keyword evidence="3" id="KW-0378">Hydrolase</keyword>
<dbReference type="HOGENOM" id="CLU_013364_3_1_11"/>
<feature type="domain" description="AB hydrolase-1" evidence="6">
    <location>
        <begin position="107"/>
        <end position="289"/>
    </location>
</feature>
<evidence type="ECO:0000256" key="1">
    <source>
        <dbReference type="ARBA" id="ARBA00010088"/>
    </source>
</evidence>
<accession>C7R1J4</accession>
<evidence type="ECO:0000259" key="7">
    <source>
        <dbReference type="Pfam" id="PF08386"/>
    </source>
</evidence>
<evidence type="ECO:0000313" key="8">
    <source>
        <dbReference type="EMBL" id="ACV09829.1"/>
    </source>
</evidence>
<dbReference type="InterPro" id="IPR051601">
    <property type="entry name" value="Serine_prot/Carboxylest_S33"/>
</dbReference>
<dbReference type="OrthoDB" id="3252468at2"/>
<evidence type="ECO:0000256" key="3">
    <source>
        <dbReference type="ARBA" id="ARBA00022801"/>
    </source>
</evidence>
<dbReference type="RefSeq" id="WP_015772457.1">
    <property type="nucleotide sequence ID" value="NC_013174.1"/>
</dbReference>
<dbReference type="EMBL" id="CP001706">
    <property type="protein sequence ID" value="ACV09829.1"/>
    <property type="molecule type" value="Genomic_DNA"/>
</dbReference>
<protein>
    <submittedName>
        <fullName evidence="8">TAP domain protein</fullName>
    </submittedName>
</protein>
<feature type="signal peptide" evidence="5">
    <location>
        <begin position="1"/>
        <end position="26"/>
    </location>
</feature>
<feature type="chain" id="PRO_5039638535" evidence="5">
    <location>
        <begin position="27"/>
        <end position="518"/>
    </location>
</feature>
<dbReference type="KEGG" id="jde:Jden_2192"/>
<organism evidence="8 9">
    <name type="scientific">Jonesia denitrificans (strain ATCC 14870 / DSM 20603 / BCRC 15368 / CIP 55.134 / JCM 11481 / NBRC 15587 / NCTC 10816 / Prevot 55134)</name>
    <name type="common">Listeria denitrificans</name>
    <dbReference type="NCBI Taxonomy" id="471856"/>
    <lineage>
        <taxon>Bacteria</taxon>
        <taxon>Bacillati</taxon>
        <taxon>Actinomycetota</taxon>
        <taxon>Actinomycetes</taxon>
        <taxon>Micrococcales</taxon>
        <taxon>Jonesiaceae</taxon>
        <taxon>Jonesia</taxon>
    </lineage>
</organism>
<evidence type="ECO:0000256" key="5">
    <source>
        <dbReference type="SAM" id="SignalP"/>
    </source>
</evidence>
<comment type="similarity">
    <text evidence="1">Belongs to the peptidase S33 family.</text>
</comment>
<name>C7R1J4_JONDD</name>
<dbReference type="SUPFAM" id="SSF53474">
    <property type="entry name" value="alpha/beta-Hydrolases"/>
    <property type="match status" value="1"/>
</dbReference>
<dbReference type="InterPro" id="IPR029058">
    <property type="entry name" value="AB_hydrolase_fold"/>
</dbReference>
<dbReference type="PANTHER" id="PTHR43248:SF29">
    <property type="entry name" value="TRIPEPTIDYL AMINOPEPTIDASE"/>
    <property type="match status" value="1"/>
</dbReference>
<dbReference type="STRING" id="471856.Jden_2192"/>
<feature type="domain" description="Peptidase S33 tripeptidyl aminopeptidase-like C-terminal" evidence="7">
    <location>
        <begin position="416"/>
        <end position="517"/>
    </location>
</feature>
<dbReference type="AlphaFoldDB" id="C7R1J4"/>